<organism evidence="5 6">
    <name type="scientific">Glacieibacterium frigidum</name>
    <dbReference type="NCBI Taxonomy" id="2593303"/>
    <lineage>
        <taxon>Bacteria</taxon>
        <taxon>Pseudomonadati</taxon>
        <taxon>Pseudomonadota</taxon>
        <taxon>Alphaproteobacteria</taxon>
        <taxon>Sphingomonadales</taxon>
        <taxon>Sphingosinicellaceae</taxon>
        <taxon>Glacieibacterium</taxon>
    </lineage>
</organism>
<dbReference type="RefSeq" id="WP_144236655.1">
    <property type="nucleotide sequence ID" value="NZ_VJWA01000001.1"/>
</dbReference>
<dbReference type="OrthoDB" id="197007at2"/>
<name>A0A552UIE5_9SPHN</name>
<sequence>MRRLMLFIAALFAVATSPAAAQTTRGYVLGVDDAIVVSVYGQPDAGTTQRIKADGSIVVPLIGKVEAAGETVLSLASTIEKKFVAGGFFKAPVVNVEIGTYVSRTVNVAGKITQPGVYPLDRTYRVLEVLLKAGWVKDAGANYVYLRRADGKEQRLETEALVRGSADKDPVLAPGDTLYVPDADMFYVYGQINRPGTFPVLPGMSVRQAIAIAGGVTASGSDRKVGLYRAGAKEKDEVDLDQPIQKNDVIVVKERLF</sequence>
<evidence type="ECO:0000259" key="3">
    <source>
        <dbReference type="Pfam" id="PF02563"/>
    </source>
</evidence>
<feature type="chain" id="PRO_5022143026" evidence="2">
    <location>
        <begin position="22"/>
        <end position="257"/>
    </location>
</feature>
<evidence type="ECO:0000259" key="4">
    <source>
        <dbReference type="Pfam" id="PF10531"/>
    </source>
</evidence>
<reference evidence="5 6" key="1">
    <citation type="submission" date="2019-07" db="EMBL/GenBank/DDBJ databases">
        <title>Novel species isolated from glacier.</title>
        <authorList>
            <person name="Liu Q."/>
            <person name="Xin Y.-H."/>
        </authorList>
    </citation>
    <scope>NUCLEOTIDE SEQUENCE [LARGE SCALE GENOMIC DNA]</scope>
    <source>
        <strain evidence="5 6">LB1R16</strain>
    </source>
</reference>
<dbReference type="Gene3D" id="3.30.1950.10">
    <property type="entry name" value="wza like domain"/>
    <property type="match status" value="1"/>
</dbReference>
<evidence type="ECO:0000256" key="2">
    <source>
        <dbReference type="SAM" id="SignalP"/>
    </source>
</evidence>
<evidence type="ECO:0000256" key="1">
    <source>
        <dbReference type="ARBA" id="ARBA00022729"/>
    </source>
</evidence>
<feature type="domain" description="Polysaccharide export protein N-terminal" evidence="3">
    <location>
        <begin position="22"/>
        <end position="98"/>
    </location>
</feature>
<dbReference type="Pfam" id="PF02563">
    <property type="entry name" value="Poly_export"/>
    <property type="match status" value="1"/>
</dbReference>
<evidence type="ECO:0000313" key="5">
    <source>
        <dbReference type="EMBL" id="TRW17961.1"/>
    </source>
</evidence>
<dbReference type="GO" id="GO:0015159">
    <property type="term" value="F:polysaccharide transmembrane transporter activity"/>
    <property type="evidence" value="ECO:0007669"/>
    <property type="project" value="InterPro"/>
</dbReference>
<comment type="caution">
    <text evidence="5">The sequence shown here is derived from an EMBL/GenBank/DDBJ whole genome shotgun (WGS) entry which is preliminary data.</text>
</comment>
<feature type="domain" description="Soluble ligand binding" evidence="4">
    <location>
        <begin position="106"/>
        <end position="154"/>
    </location>
</feature>
<dbReference type="InterPro" id="IPR049712">
    <property type="entry name" value="Poly_export"/>
</dbReference>
<gene>
    <name evidence="5" type="ORF">FMM06_07520</name>
</gene>
<keyword evidence="1 2" id="KW-0732">Signal</keyword>
<dbReference type="Pfam" id="PF10531">
    <property type="entry name" value="SLBB"/>
    <property type="match status" value="2"/>
</dbReference>
<keyword evidence="6" id="KW-1185">Reference proteome</keyword>
<dbReference type="InterPro" id="IPR019554">
    <property type="entry name" value="Soluble_ligand-bd"/>
</dbReference>
<dbReference type="InterPro" id="IPR003715">
    <property type="entry name" value="Poly_export_N"/>
</dbReference>
<dbReference type="Gene3D" id="3.10.560.10">
    <property type="entry name" value="Outer membrane lipoprotein wza domain like"/>
    <property type="match status" value="2"/>
</dbReference>
<proteinExistence type="predicted"/>
<dbReference type="PANTHER" id="PTHR33619:SF3">
    <property type="entry name" value="POLYSACCHARIDE EXPORT PROTEIN GFCE-RELATED"/>
    <property type="match status" value="1"/>
</dbReference>
<feature type="signal peptide" evidence="2">
    <location>
        <begin position="1"/>
        <end position="21"/>
    </location>
</feature>
<dbReference type="AlphaFoldDB" id="A0A552UIE5"/>
<accession>A0A552UIE5</accession>
<dbReference type="EMBL" id="VJWA01000001">
    <property type="protein sequence ID" value="TRW17961.1"/>
    <property type="molecule type" value="Genomic_DNA"/>
</dbReference>
<protein>
    <submittedName>
        <fullName evidence="5">Capsular biosynthesis protein</fullName>
    </submittedName>
</protein>
<dbReference type="Proteomes" id="UP000317894">
    <property type="component" value="Unassembled WGS sequence"/>
</dbReference>
<feature type="domain" description="Soluble ligand binding" evidence="4">
    <location>
        <begin position="185"/>
        <end position="232"/>
    </location>
</feature>
<dbReference type="PANTHER" id="PTHR33619">
    <property type="entry name" value="POLYSACCHARIDE EXPORT PROTEIN GFCE-RELATED"/>
    <property type="match status" value="1"/>
</dbReference>
<evidence type="ECO:0000313" key="6">
    <source>
        <dbReference type="Proteomes" id="UP000317894"/>
    </source>
</evidence>